<proteinExistence type="predicted"/>
<gene>
    <name evidence="1" type="ORF">Sviol_46800</name>
</gene>
<accession>A0ABQ3QSL2</accession>
<sequence>MVAATGYGLLLWKGPWWFDGSPIRSGNLQPADGVVITGLRTTLVALGAAVVAGSGPMYTHLSLQHARAKDLGEAVLARESHVTGRYAEAIELLGSDKATEHLGSICALERIMKDSEKDHWTVVEALASF</sequence>
<organism evidence="1 2">
    <name type="scientific">Streptomyces violascens</name>
    <dbReference type="NCBI Taxonomy" id="67381"/>
    <lineage>
        <taxon>Bacteria</taxon>
        <taxon>Bacillati</taxon>
        <taxon>Actinomycetota</taxon>
        <taxon>Actinomycetes</taxon>
        <taxon>Kitasatosporales</taxon>
        <taxon>Streptomycetaceae</taxon>
        <taxon>Streptomyces</taxon>
    </lineage>
</organism>
<dbReference type="RefSeq" id="WP_189967980.1">
    <property type="nucleotide sequence ID" value="NZ_BMUA01000021.1"/>
</dbReference>
<dbReference type="Proteomes" id="UP001050808">
    <property type="component" value="Unassembled WGS sequence"/>
</dbReference>
<protein>
    <submittedName>
        <fullName evidence="1">Uncharacterized protein</fullName>
    </submittedName>
</protein>
<keyword evidence="2" id="KW-1185">Reference proteome</keyword>
<evidence type="ECO:0000313" key="2">
    <source>
        <dbReference type="Proteomes" id="UP001050808"/>
    </source>
</evidence>
<dbReference type="EMBL" id="BNDY01000017">
    <property type="protein sequence ID" value="GHI40272.1"/>
    <property type="molecule type" value="Genomic_DNA"/>
</dbReference>
<reference evidence="1" key="1">
    <citation type="submission" date="2024-05" db="EMBL/GenBank/DDBJ databases">
        <title>Whole genome shotgun sequence of Streptomyces violascens NBRC 12920.</title>
        <authorList>
            <person name="Komaki H."/>
            <person name="Tamura T."/>
        </authorList>
    </citation>
    <scope>NUCLEOTIDE SEQUENCE</scope>
    <source>
        <strain evidence="1">NBRC 12920</strain>
    </source>
</reference>
<evidence type="ECO:0000313" key="1">
    <source>
        <dbReference type="EMBL" id="GHI40272.1"/>
    </source>
</evidence>
<name>A0ABQ3QSL2_9ACTN</name>
<comment type="caution">
    <text evidence="1">The sequence shown here is derived from an EMBL/GenBank/DDBJ whole genome shotgun (WGS) entry which is preliminary data.</text>
</comment>